<sequence length="141" mass="16312">MSLKCAIQLQIPDVIDRHGSPMLLSELIKALGIKHARAHSFYRLMRILVHSCFFLKQSLPTEPECNDEERREGYVLAPASRLLLKDEPLSLRPFLLAMLDPIMMDPWQNMSKWFQNDDVRYSLSHNPLDDVLGSRRPRAKA</sequence>
<feature type="domain" description="O-methyltransferase dimerisation" evidence="1">
    <location>
        <begin position="1"/>
        <end position="86"/>
    </location>
</feature>
<dbReference type="PROSITE" id="PS51683">
    <property type="entry name" value="SAM_OMT_II"/>
    <property type="match status" value="1"/>
</dbReference>
<dbReference type="InterPro" id="IPR036388">
    <property type="entry name" value="WH-like_DNA-bd_sf"/>
</dbReference>
<organism evidence="2 3">
    <name type="scientific">Tagetes erecta</name>
    <name type="common">African marigold</name>
    <dbReference type="NCBI Taxonomy" id="13708"/>
    <lineage>
        <taxon>Eukaryota</taxon>
        <taxon>Viridiplantae</taxon>
        <taxon>Streptophyta</taxon>
        <taxon>Embryophyta</taxon>
        <taxon>Tracheophyta</taxon>
        <taxon>Spermatophyta</taxon>
        <taxon>Magnoliopsida</taxon>
        <taxon>eudicotyledons</taxon>
        <taxon>Gunneridae</taxon>
        <taxon>Pentapetalae</taxon>
        <taxon>asterids</taxon>
        <taxon>campanulids</taxon>
        <taxon>Asterales</taxon>
        <taxon>Asteraceae</taxon>
        <taxon>Asteroideae</taxon>
        <taxon>Heliantheae alliance</taxon>
        <taxon>Tageteae</taxon>
        <taxon>Tagetes</taxon>
    </lineage>
</organism>
<evidence type="ECO:0000259" key="1">
    <source>
        <dbReference type="Pfam" id="PF08100"/>
    </source>
</evidence>
<accession>A0AAD8KS88</accession>
<name>A0AAD8KS88_TARER</name>
<gene>
    <name evidence="2" type="ORF">QVD17_20749</name>
</gene>
<dbReference type="EMBL" id="JAUHHV010000005">
    <property type="protein sequence ID" value="KAK1425397.1"/>
    <property type="molecule type" value="Genomic_DNA"/>
</dbReference>
<reference evidence="2" key="1">
    <citation type="journal article" date="2023" name="bioRxiv">
        <title>Improved chromosome-level genome assembly for marigold (Tagetes erecta).</title>
        <authorList>
            <person name="Jiang F."/>
            <person name="Yuan L."/>
            <person name="Wang S."/>
            <person name="Wang H."/>
            <person name="Xu D."/>
            <person name="Wang A."/>
            <person name="Fan W."/>
        </authorList>
    </citation>
    <scope>NUCLEOTIDE SEQUENCE</scope>
    <source>
        <strain evidence="2">WSJ</strain>
        <tissue evidence="2">Leaf</tissue>
    </source>
</reference>
<comment type="caution">
    <text evidence="2">The sequence shown here is derived from an EMBL/GenBank/DDBJ whole genome shotgun (WGS) entry which is preliminary data.</text>
</comment>
<dbReference type="InterPro" id="IPR012967">
    <property type="entry name" value="COMT_dimerisation"/>
</dbReference>
<protein>
    <recommendedName>
        <fullName evidence="1">O-methyltransferase dimerisation domain-containing protein</fullName>
    </recommendedName>
</protein>
<dbReference type="InterPro" id="IPR036390">
    <property type="entry name" value="WH_DNA-bd_sf"/>
</dbReference>
<dbReference type="AlphaFoldDB" id="A0AAD8KS88"/>
<evidence type="ECO:0000313" key="3">
    <source>
        <dbReference type="Proteomes" id="UP001229421"/>
    </source>
</evidence>
<dbReference type="GO" id="GO:0046983">
    <property type="term" value="F:protein dimerization activity"/>
    <property type="evidence" value="ECO:0007669"/>
    <property type="project" value="InterPro"/>
</dbReference>
<evidence type="ECO:0000313" key="2">
    <source>
        <dbReference type="EMBL" id="KAK1425397.1"/>
    </source>
</evidence>
<dbReference type="Pfam" id="PF08100">
    <property type="entry name" value="Dimerisation"/>
    <property type="match status" value="1"/>
</dbReference>
<proteinExistence type="predicted"/>
<dbReference type="SUPFAM" id="SSF46785">
    <property type="entry name" value="Winged helix' DNA-binding domain"/>
    <property type="match status" value="1"/>
</dbReference>
<dbReference type="InterPro" id="IPR016461">
    <property type="entry name" value="COMT-like"/>
</dbReference>
<dbReference type="PANTHER" id="PTHR11746">
    <property type="entry name" value="O-METHYLTRANSFERASE"/>
    <property type="match status" value="1"/>
</dbReference>
<dbReference type="Proteomes" id="UP001229421">
    <property type="component" value="Unassembled WGS sequence"/>
</dbReference>
<dbReference type="Gene3D" id="1.10.10.10">
    <property type="entry name" value="Winged helix-like DNA-binding domain superfamily/Winged helix DNA-binding domain"/>
    <property type="match status" value="1"/>
</dbReference>
<keyword evidence="3" id="KW-1185">Reference proteome</keyword>
<dbReference type="GO" id="GO:0008168">
    <property type="term" value="F:methyltransferase activity"/>
    <property type="evidence" value="ECO:0007669"/>
    <property type="project" value="InterPro"/>
</dbReference>